<keyword evidence="5" id="KW-1185">Reference proteome</keyword>
<reference evidence="4" key="1">
    <citation type="submission" date="2022-10" db="EMBL/GenBank/DDBJ databases">
        <title>Comparative genomic analysis of Cohnella hashimotonis sp. nov., isolated from the International Space Station.</title>
        <authorList>
            <person name="Simpson A."/>
            <person name="Venkateswaran K."/>
        </authorList>
    </citation>
    <scope>NUCLEOTIDE SEQUENCE</scope>
    <source>
        <strain evidence="4">DSM 28161</strain>
    </source>
</reference>
<name>A0A9X4QT06_9BACL</name>
<dbReference type="Gene3D" id="3.40.50.720">
    <property type="entry name" value="NAD(P)-binding Rossmann-like Domain"/>
    <property type="match status" value="1"/>
</dbReference>
<keyword evidence="1" id="KW-0560">Oxidoreductase</keyword>
<evidence type="ECO:0000313" key="4">
    <source>
        <dbReference type="EMBL" id="MDG0810115.1"/>
    </source>
</evidence>
<dbReference type="GO" id="GO:0016491">
    <property type="term" value="F:oxidoreductase activity"/>
    <property type="evidence" value="ECO:0007669"/>
    <property type="project" value="UniProtKB-KW"/>
</dbReference>
<dbReference type="InterPro" id="IPR055170">
    <property type="entry name" value="GFO_IDH_MocA-like_dom"/>
</dbReference>
<dbReference type="InterPro" id="IPR050463">
    <property type="entry name" value="Gfo/Idh/MocA_oxidrdct_glycsds"/>
</dbReference>
<dbReference type="InterPro" id="IPR036291">
    <property type="entry name" value="NAD(P)-bd_dom_sf"/>
</dbReference>
<dbReference type="GO" id="GO:0000166">
    <property type="term" value="F:nucleotide binding"/>
    <property type="evidence" value="ECO:0007669"/>
    <property type="project" value="InterPro"/>
</dbReference>
<dbReference type="PANTHER" id="PTHR43818:SF11">
    <property type="entry name" value="BCDNA.GH03377"/>
    <property type="match status" value="1"/>
</dbReference>
<dbReference type="InterPro" id="IPR000683">
    <property type="entry name" value="Gfo/Idh/MocA-like_OxRdtase_N"/>
</dbReference>
<dbReference type="PANTHER" id="PTHR43818">
    <property type="entry name" value="BCDNA.GH03377"/>
    <property type="match status" value="1"/>
</dbReference>
<comment type="caution">
    <text evidence="4">The sequence shown here is derived from an EMBL/GenBank/DDBJ whole genome shotgun (WGS) entry which is preliminary data.</text>
</comment>
<dbReference type="Pfam" id="PF01408">
    <property type="entry name" value="GFO_IDH_MocA"/>
    <property type="match status" value="1"/>
</dbReference>
<accession>A0A9X4QT06</accession>
<dbReference type="RefSeq" id="WP_277531776.1">
    <property type="nucleotide sequence ID" value="NZ_JAPDIA010000003.1"/>
</dbReference>
<proteinExistence type="predicted"/>
<organism evidence="4 5">
    <name type="scientific">Cohnella rhizosphaerae</name>
    <dbReference type="NCBI Taxonomy" id="1457232"/>
    <lineage>
        <taxon>Bacteria</taxon>
        <taxon>Bacillati</taxon>
        <taxon>Bacillota</taxon>
        <taxon>Bacilli</taxon>
        <taxon>Bacillales</taxon>
        <taxon>Paenibacillaceae</taxon>
        <taxon>Cohnella</taxon>
    </lineage>
</organism>
<gene>
    <name evidence="4" type="ORF">OMP40_12725</name>
</gene>
<protein>
    <submittedName>
        <fullName evidence="4">Gfo/Idh/MocA family oxidoreductase</fullName>
    </submittedName>
</protein>
<evidence type="ECO:0000259" key="2">
    <source>
        <dbReference type="Pfam" id="PF01408"/>
    </source>
</evidence>
<dbReference type="SUPFAM" id="SSF55347">
    <property type="entry name" value="Glyceraldehyde-3-phosphate dehydrogenase-like, C-terminal domain"/>
    <property type="match status" value="1"/>
</dbReference>
<feature type="domain" description="GFO/IDH/MocA-like oxidoreductase" evidence="3">
    <location>
        <begin position="138"/>
        <end position="272"/>
    </location>
</feature>
<evidence type="ECO:0000259" key="3">
    <source>
        <dbReference type="Pfam" id="PF22725"/>
    </source>
</evidence>
<dbReference type="Gene3D" id="3.30.360.10">
    <property type="entry name" value="Dihydrodipicolinate Reductase, domain 2"/>
    <property type="match status" value="1"/>
</dbReference>
<dbReference type="AlphaFoldDB" id="A0A9X4QT06"/>
<evidence type="ECO:0000313" key="5">
    <source>
        <dbReference type="Proteomes" id="UP001153404"/>
    </source>
</evidence>
<dbReference type="Proteomes" id="UP001153404">
    <property type="component" value="Unassembled WGS sequence"/>
</dbReference>
<evidence type="ECO:0000256" key="1">
    <source>
        <dbReference type="ARBA" id="ARBA00023002"/>
    </source>
</evidence>
<dbReference type="Pfam" id="PF22725">
    <property type="entry name" value="GFO_IDH_MocA_C3"/>
    <property type="match status" value="1"/>
</dbReference>
<dbReference type="EMBL" id="JAPDIA010000003">
    <property type="protein sequence ID" value="MDG0810115.1"/>
    <property type="molecule type" value="Genomic_DNA"/>
</dbReference>
<dbReference type="SUPFAM" id="SSF51735">
    <property type="entry name" value="NAD(P)-binding Rossmann-fold domains"/>
    <property type="match status" value="1"/>
</dbReference>
<feature type="domain" description="Gfo/Idh/MocA-like oxidoreductase N-terminal" evidence="2">
    <location>
        <begin position="5"/>
        <end position="127"/>
    </location>
</feature>
<sequence>MSVRKALLIGAGGFGRVHLNELVRLADAGTLELAAVSDVRLTESAAALVAERGIRHYADYRDMLSAEAGADFVVISTPIALHAPMSIDAMEAGYHVLLEKPPGALLQDVDRIAEAADRTGRLCAVNFFAPSRKAQALIARAIASGEIGRVKRFKAIALLQRTAAYFGRTPWAGKLTVSDSVVLDGAFHNPAAHLLYSMLKLAETAASAAGRESQPVGVAAEMYHANPIESDDTTAMRIEMSDGTTLCYYVTLCARKTETQRIRIEGTEGAIEWDYDDQVKIWRYGLGHSYDCKEGGIVERRYRNLIAAIDGRDEGLDVSLDSARRFTLVANGAFESAGEIRGIAADFVRLSDAADEPGAYIEGIETAMKEAFAAGKLLSETGLPWAVTPEPFDLREYRRFPRRFRLNGA</sequence>